<dbReference type="InterPro" id="IPR036856">
    <property type="entry name" value="Ald_Oxase/Xan_DH_a/b_sf"/>
</dbReference>
<dbReference type="InterPro" id="IPR012675">
    <property type="entry name" value="Beta-grasp_dom_sf"/>
</dbReference>
<dbReference type="Pfam" id="PF01315">
    <property type="entry name" value="Ald_Xan_dh_C"/>
    <property type="match status" value="1"/>
</dbReference>
<dbReference type="GO" id="GO:0005506">
    <property type="term" value="F:iron ion binding"/>
    <property type="evidence" value="ECO:0007669"/>
    <property type="project" value="InterPro"/>
</dbReference>
<evidence type="ECO:0000256" key="1">
    <source>
        <dbReference type="ARBA" id="ARBA00006849"/>
    </source>
</evidence>
<dbReference type="Pfam" id="PF20256">
    <property type="entry name" value="MoCoBD_2"/>
    <property type="match status" value="1"/>
</dbReference>
<dbReference type="SUPFAM" id="SSF54665">
    <property type="entry name" value="CO dehydrogenase molybdoprotein N-domain-like"/>
    <property type="match status" value="1"/>
</dbReference>
<dbReference type="SUPFAM" id="SSF47741">
    <property type="entry name" value="CO dehydrogenase ISP C-domain like"/>
    <property type="match status" value="1"/>
</dbReference>
<keyword evidence="2" id="KW-0500">Molybdenum</keyword>
<dbReference type="GO" id="GO:0016491">
    <property type="term" value="F:oxidoreductase activity"/>
    <property type="evidence" value="ECO:0007669"/>
    <property type="project" value="UniProtKB-KW"/>
</dbReference>
<dbReference type="RefSeq" id="WP_066746472.1">
    <property type="nucleotide sequence ID" value="NZ_CP016757.1"/>
</dbReference>
<keyword evidence="5" id="KW-0408">Iron</keyword>
<dbReference type="GeneID" id="83058518"/>
<dbReference type="InterPro" id="IPR036010">
    <property type="entry name" value="2Fe-2S_ferredoxin-like_sf"/>
</dbReference>
<comment type="similarity">
    <text evidence="1">Belongs to the xanthine dehydrogenase family.</text>
</comment>
<dbReference type="OrthoDB" id="9759099at2"/>
<dbReference type="SMART" id="SM01008">
    <property type="entry name" value="Ald_Xan_dh_C"/>
    <property type="match status" value="1"/>
</dbReference>
<dbReference type="NCBIfam" id="NF045668">
    <property type="entry name" value="pterin_aldehy"/>
    <property type="match status" value="1"/>
</dbReference>
<dbReference type="CDD" id="cd00207">
    <property type="entry name" value="fer2"/>
    <property type="match status" value="1"/>
</dbReference>
<sequence>MAFKKMWLNINGANRMFACDPVKDSLADVLRRLGLTSVKVGCGIGVCGSCTVLLNGELVRSCARKMARIDEYSEVVTVEGIGTPTNLHPVQVAFMNNGAVQCGFCTPGFIVSTYALLLKNNNPTREDVREWFQKHKNVCRCTGYKQIVDAVMDAAKVVRGEATIEDIKVKLPEDKEYYGKPLVRPTSLAKVCGLADYGDDQELKMPSETYHVAMVQPRLAHHAKILRIDKEEAEKMPGVAKIITAADLKAAGGSNVMAEANFHERSTVRIPSRKVLAEDKIYRYGDVVALAVADTKEHARAAAAKVKVEIEKLPEYLNFLEAAMPDAMRIHEDTPNIFCKQPVLKGVGLDEPSKVAEVIEEAPYSVEGSFYSSREPHLSIEGDSVQAYFDEDGYLTFQCKSQGVYSSISRIGNCLGVPTSKLRVMMNPTGASFGWSTNAGDLCLAGAAAVVMQAPIALSMSYEEHQHFSGKRCPCHSNGRLACDDNGKIIAAEFDFGLDHGAYSWGGDDCFTKQARFAFFPYTIPNVAGLCRVANTNHNFGTAYRSYGSPQAYTLSEALMDMLAERAGIDPFEFRWRNIGRPGDTNINSYPFRQYPMEEMMKIMKPYYEKAVAEAKANDTPEKRRGVGLAWGGFNVTEGGTDKASAAIELNPDETFTKYDTYQELGQGGDIGSLMLTLEALKPLGVTPDMIKLVQNDTKLCPDSGMSGASRTHYMSGKATMAAAEQLINAMKKPDGTYRTYDEMKSEGIPTKYTGSWSCTSVDGLCRLDPNTGIGDPSPSYTYCLNLAEVEVDTATGKTTVVRFTCVDDVGKVGNLAAVNGQAFGGISHSIGFALSEIYEDVKRHTNIASCGVPYIKDIPDVINVIHYERPDEVGPFGSSGASEAFQSSGHVAVLNAIYNACGVRIHEIPATPAKVKAGLDAIAAGRKPEVPAKYFLGSDLYEELEDIKANPVKYEGEPDFFRSLGGSTSEKFF</sequence>
<evidence type="ECO:0000313" key="8">
    <source>
        <dbReference type="Proteomes" id="UP000093044"/>
    </source>
</evidence>
<dbReference type="InterPro" id="IPR008274">
    <property type="entry name" value="AldOxase/xan_DH_MoCoBD1"/>
</dbReference>
<name>A0A1B2I6T9_9BACT</name>
<accession>A0A1B2I6T9</accession>
<dbReference type="Gene3D" id="1.10.150.120">
    <property type="entry name" value="[2Fe-2S]-binding domain"/>
    <property type="match status" value="1"/>
</dbReference>
<dbReference type="SUPFAM" id="SSF54292">
    <property type="entry name" value="2Fe-2S ferredoxin-like"/>
    <property type="match status" value="1"/>
</dbReference>
<dbReference type="GO" id="GO:0051537">
    <property type="term" value="F:2 iron, 2 sulfur cluster binding"/>
    <property type="evidence" value="ECO:0007669"/>
    <property type="project" value="InterPro"/>
</dbReference>
<evidence type="ECO:0000256" key="5">
    <source>
        <dbReference type="ARBA" id="ARBA00023004"/>
    </source>
</evidence>
<dbReference type="PROSITE" id="PS51085">
    <property type="entry name" value="2FE2S_FER_2"/>
    <property type="match status" value="1"/>
</dbReference>
<reference evidence="7" key="1">
    <citation type="submission" date="2016-08" db="EMBL/GenBank/DDBJ databases">
        <title>Complete genome of Cloacibacillus porcorum.</title>
        <authorList>
            <person name="Looft T."/>
            <person name="Bayles D.O."/>
            <person name="Alt D.P."/>
        </authorList>
    </citation>
    <scope>NUCLEOTIDE SEQUENCE [LARGE SCALE GENOMIC DNA]</scope>
    <source>
        <strain evidence="7">CL-84</strain>
    </source>
</reference>
<dbReference type="InterPro" id="IPR002888">
    <property type="entry name" value="2Fe-2S-bd"/>
</dbReference>
<dbReference type="EMBL" id="CP016757">
    <property type="protein sequence ID" value="ANZ45689.1"/>
    <property type="molecule type" value="Genomic_DNA"/>
</dbReference>
<dbReference type="Pfam" id="PF02738">
    <property type="entry name" value="MoCoBD_1"/>
    <property type="match status" value="1"/>
</dbReference>
<gene>
    <name evidence="7" type="ORF">BED41_11740</name>
</gene>
<dbReference type="InterPro" id="IPR054705">
    <property type="entry name" value="Mop"/>
</dbReference>
<keyword evidence="3" id="KW-0479">Metal-binding</keyword>
<dbReference type="Gene3D" id="3.30.365.10">
    <property type="entry name" value="Aldehyde oxidase/xanthine dehydrogenase, molybdopterin binding domain"/>
    <property type="match status" value="4"/>
</dbReference>
<evidence type="ECO:0000256" key="2">
    <source>
        <dbReference type="ARBA" id="ARBA00022505"/>
    </source>
</evidence>
<proteinExistence type="inferred from homology"/>
<dbReference type="SUPFAM" id="SSF56003">
    <property type="entry name" value="Molybdenum cofactor-binding domain"/>
    <property type="match status" value="1"/>
</dbReference>
<organism evidence="7 8">
    <name type="scientific">Cloacibacillus porcorum</name>
    <dbReference type="NCBI Taxonomy" id="1197717"/>
    <lineage>
        <taxon>Bacteria</taxon>
        <taxon>Thermotogati</taxon>
        <taxon>Synergistota</taxon>
        <taxon>Synergistia</taxon>
        <taxon>Synergistales</taxon>
        <taxon>Synergistaceae</taxon>
        <taxon>Cloacibacillus</taxon>
    </lineage>
</organism>
<keyword evidence="8" id="KW-1185">Reference proteome</keyword>
<dbReference type="Proteomes" id="UP000093044">
    <property type="component" value="Chromosome"/>
</dbReference>
<dbReference type="PIRSF" id="PIRSF000127">
    <property type="entry name" value="Xanthine_DH"/>
    <property type="match status" value="1"/>
</dbReference>
<dbReference type="Gene3D" id="3.90.1170.50">
    <property type="entry name" value="Aldehyde oxidase/xanthine dehydrogenase, a/b hammerhead"/>
    <property type="match status" value="1"/>
</dbReference>
<dbReference type="KEGG" id="cpor:BED41_11740"/>
<dbReference type="AlphaFoldDB" id="A0A1B2I6T9"/>
<evidence type="ECO:0000259" key="6">
    <source>
        <dbReference type="PROSITE" id="PS51085"/>
    </source>
</evidence>
<evidence type="ECO:0000313" key="7">
    <source>
        <dbReference type="EMBL" id="ANZ45689.1"/>
    </source>
</evidence>
<dbReference type="InterPro" id="IPR006058">
    <property type="entry name" value="2Fe2S_fd_BS"/>
</dbReference>
<dbReference type="Pfam" id="PF00111">
    <property type="entry name" value="Fer2"/>
    <property type="match status" value="1"/>
</dbReference>
<dbReference type="InterPro" id="IPR046867">
    <property type="entry name" value="AldOxase/xan_DH_MoCoBD2"/>
</dbReference>
<dbReference type="InterPro" id="IPR037165">
    <property type="entry name" value="AldOxase/xan_DH_Mopterin-bd_sf"/>
</dbReference>
<dbReference type="PROSITE" id="PS00197">
    <property type="entry name" value="2FE2S_FER_1"/>
    <property type="match status" value="1"/>
</dbReference>
<evidence type="ECO:0000256" key="4">
    <source>
        <dbReference type="ARBA" id="ARBA00023002"/>
    </source>
</evidence>
<dbReference type="Pfam" id="PF01799">
    <property type="entry name" value="Fer2_2"/>
    <property type="match status" value="1"/>
</dbReference>
<dbReference type="InterPro" id="IPR001041">
    <property type="entry name" value="2Fe-2S_ferredoxin-type"/>
</dbReference>
<evidence type="ECO:0000256" key="3">
    <source>
        <dbReference type="ARBA" id="ARBA00022723"/>
    </source>
</evidence>
<dbReference type="STRING" id="1197717.BED41_11740"/>
<dbReference type="InterPro" id="IPR000674">
    <property type="entry name" value="Ald_Oxase/Xan_DH_a/b"/>
</dbReference>
<dbReference type="PANTHER" id="PTHR11908">
    <property type="entry name" value="XANTHINE DEHYDROGENASE"/>
    <property type="match status" value="1"/>
</dbReference>
<dbReference type="PANTHER" id="PTHR11908:SF132">
    <property type="entry name" value="ALDEHYDE OXIDASE 1-RELATED"/>
    <property type="match status" value="1"/>
</dbReference>
<keyword evidence="4" id="KW-0560">Oxidoreductase</keyword>
<feature type="domain" description="2Fe-2S ferredoxin-type" evidence="6">
    <location>
        <begin position="4"/>
        <end position="81"/>
    </location>
</feature>
<dbReference type="Gene3D" id="3.10.20.30">
    <property type="match status" value="1"/>
</dbReference>
<dbReference type="InterPro" id="IPR036884">
    <property type="entry name" value="2Fe-2S-bd_dom_sf"/>
</dbReference>
<protein>
    <submittedName>
        <fullName evidence="7">Aldehyde oxidoreductase</fullName>
    </submittedName>
</protein>
<dbReference type="InterPro" id="IPR016208">
    <property type="entry name" value="Ald_Oxase/xanthine_DH-like"/>
</dbReference>